<evidence type="ECO:0000259" key="2">
    <source>
        <dbReference type="Pfam" id="PF02371"/>
    </source>
</evidence>
<dbReference type="PANTHER" id="PTHR33055:SF16">
    <property type="entry name" value="TRANSPOSASE FOR INSERTION SEQUENCE ELEMENT IS1547"/>
    <property type="match status" value="1"/>
</dbReference>
<dbReference type="Pfam" id="PF01548">
    <property type="entry name" value="DEDD_Tnp_IS110"/>
    <property type="match status" value="1"/>
</dbReference>
<dbReference type="GO" id="GO:0006313">
    <property type="term" value="P:DNA transposition"/>
    <property type="evidence" value="ECO:0007669"/>
    <property type="project" value="InterPro"/>
</dbReference>
<gene>
    <name evidence="3" type="ORF">CYJ73_22995</name>
</gene>
<dbReference type="RefSeq" id="WP_101822597.1">
    <property type="nucleotide sequence ID" value="NZ_PKJC01000029.1"/>
</dbReference>
<dbReference type="InterPro" id="IPR003346">
    <property type="entry name" value="Transposase_20"/>
</dbReference>
<proteinExistence type="predicted"/>
<evidence type="ECO:0000313" key="4">
    <source>
        <dbReference type="Proteomes" id="UP000234662"/>
    </source>
</evidence>
<organism evidence="3 4">
    <name type="scientific">Gordonia terrae</name>
    <dbReference type="NCBI Taxonomy" id="2055"/>
    <lineage>
        <taxon>Bacteria</taxon>
        <taxon>Bacillati</taxon>
        <taxon>Actinomycetota</taxon>
        <taxon>Actinomycetes</taxon>
        <taxon>Mycobacteriales</taxon>
        <taxon>Gordoniaceae</taxon>
        <taxon>Gordonia</taxon>
    </lineage>
</organism>
<comment type="caution">
    <text evidence="3">The sequence shown here is derived from an EMBL/GenBank/DDBJ whole genome shotgun (WGS) entry which is preliminary data.</text>
</comment>
<feature type="domain" description="Transposase IS110-like N-terminal" evidence="1">
    <location>
        <begin position="13"/>
        <end position="157"/>
    </location>
</feature>
<evidence type="ECO:0000313" key="3">
    <source>
        <dbReference type="EMBL" id="PKZ63234.1"/>
    </source>
</evidence>
<dbReference type="Proteomes" id="UP000234662">
    <property type="component" value="Unassembled WGS sequence"/>
</dbReference>
<reference evidence="3 4" key="1">
    <citation type="submission" date="2017-12" db="EMBL/GenBank/DDBJ databases">
        <title>Phylogenetic diversity of female urinary microbiome.</title>
        <authorList>
            <person name="Thomas-White K."/>
            <person name="Wolfe A.J."/>
        </authorList>
    </citation>
    <scope>NUCLEOTIDE SEQUENCE [LARGE SCALE GENOMIC DNA]</scope>
    <source>
        <strain evidence="3 4">UMB0777</strain>
    </source>
</reference>
<sequence length="354" mass="38458">MTETAVGTQVVVLGVDTHQQTHHAAIIDTLGLPLADLEFPASAAGYQQLLDWARTHGRLEQAGVESSASYGAGLTRELTAAGIEVIEVNAPDVRARRAQGKSDQLDAYAAAMAVLTGRATGHAKDTTGVVESIRMLYVARRMAVDHRTELGDQLRDLCTTAPDEFADQLKTRTTTPQRLALVESFTAPASLTDPRAAFVFAAKSIAGRYRQTHREVTTLTRELNKLLKPLVPTVLGLPQVGPITSARLLITIGHNAERMRTEATFAKLVGVAPLPASSGKTVRHRLNRGGDRAANSALHMIVVGRMKSHDPTRAYLARRGNEKTKKEIIRCLKRYVARELYKAFTTDLGALDNL</sequence>
<dbReference type="GO" id="GO:0003677">
    <property type="term" value="F:DNA binding"/>
    <property type="evidence" value="ECO:0007669"/>
    <property type="project" value="InterPro"/>
</dbReference>
<dbReference type="EMBL" id="PKJC01000029">
    <property type="protein sequence ID" value="PKZ63234.1"/>
    <property type="molecule type" value="Genomic_DNA"/>
</dbReference>
<dbReference type="Pfam" id="PF02371">
    <property type="entry name" value="Transposase_20"/>
    <property type="match status" value="1"/>
</dbReference>
<dbReference type="PANTHER" id="PTHR33055">
    <property type="entry name" value="TRANSPOSASE FOR INSERTION SEQUENCE ELEMENT IS1111A"/>
    <property type="match status" value="1"/>
</dbReference>
<name>A0A2I1R281_9ACTN</name>
<feature type="domain" description="Transposase IS116/IS110/IS902 C-terminal" evidence="2">
    <location>
        <begin position="237"/>
        <end position="314"/>
    </location>
</feature>
<dbReference type="AlphaFoldDB" id="A0A2I1R281"/>
<accession>A0A2I1R281</accession>
<protein>
    <submittedName>
        <fullName evidence="3">IS110 family transposase</fullName>
    </submittedName>
</protein>
<dbReference type="InterPro" id="IPR002525">
    <property type="entry name" value="Transp_IS110-like_N"/>
</dbReference>
<dbReference type="InterPro" id="IPR047650">
    <property type="entry name" value="Transpos_IS110"/>
</dbReference>
<evidence type="ECO:0000259" key="1">
    <source>
        <dbReference type="Pfam" id="PF01548"/>
    </source>
</evidence>
<dbReference type="GO" id="GO:0004803">
    <property type="term" value="F:transposase activity"/>
    <property type="evidence" value="ECO:0007669"/>
    <property type="project" value="InterPro"/>
</dbReference>
<dbReference type="NCBIfam" id="NF033542">
    <property type="entry name" value="transpos_IS110"/>
    <property type="match status" value="1"/>
</dbReference>